<dbReference type="SUPFAM" id="SSF53756">
    <property type="entry name" value="UDP-Glycosyltransferase/glycogen phosphorylase"/>
    <property type="match status" value="1"/>
</dbReference>
<proteinExistence type="predicted"/>
<sequence length="368" mass="41449">MKIAIFIPNFLQGGAETVMVNIANYMADMGHQIDLIVAENRGPLKDIVSEKININNLNCGRVIFSLPKLVFYFLNKKPDVFFSTLKENNVVAILASIISLSKAKVVIREANTLSEEFSRESKLLQKIKLFLVKFLYPRADRVVALSFHMKNDIDNFLAIDSKKIKVIYNPVNIERLDELSKVDCIKGNPILNPAVKNIVSVARLYKSKGYDTILHALSLLKKKGHQFHFYAVGDGPENEDLVRLTDELQLSDCVSFLGFKKNPFSILSNADCFVLASHYEGMPNSLLQAMALNIPIICSDSPGASSEVLERGKFGYLFPVNDYECLSKLLDKLFSNDKAKVDTRTIIIKNHNADRIMQEYTTTLTSWD</sequence>
<gene>
    <name evidence="3" type="ORF">K6K13_06775</name>
</gene>
<dbReference type="PANTHER" id="PTHR12526:SF630">
    <property type="entry name" value="GLYCOSYLTRANSFERASE"/>
    <property type="match status" value="1"/>
</dbReference>
<dbReference type="Proteomes" id="UP000825886">
    <property type="component" value="Chromosome"/>
</dbReference>
<dbReference type="InterPro" id="IPR001296">
    <property type="entry name" value="Glyco_trans_1"/>
</dbReference>
<dbReference type="CDD" id="cd03811">
    <property type="entry name" value="GT4_GT28_WabH-like"/>
    <property type="match status" value="1"/>
</dbReference>
<dbReference type="InterPro" id="IPR028098">
    <property type="entry name" value="Glyco_trans_4-like_N"/>
</dbReference>
<evidence type="ECO:0000259" key="1">
    <source>
        <dbReference type="Pfam" id="PF00534"/>
    </source>
</evidence>
<dbReference type="RefSeq" id="WP_222160082.1">
    <property type="nucleotide sequence ID" value="NZ_CP081864.1"/>
</dbReference>
<dbReference type="EMBL" id="CP081864">
    <property type="protein sequence ID" value="QZN97073.1"/>
    <property type="molecule type" value="Genomic_DNA"/>
</dbReference>
<name>A0ABX9APU1_9ENTR</name>
<feature type="domain" description="Glycosyl transferase family 1" evidence="1">
    <location>
        <begin position="196"/>
        <end position="343"/>
    </location>
</feature>
<evidence type="ECO:0000313" key="4">
    <source>
        <dbReference type="Proteomes" id="UP000825886"/>
    </source>
</evidence>
<dbReference type="PANTHER" id="PTHR12526">
    <property type="entry name" value="GLYCOSYLTRANSFERASE"/>
    <property type="match status" value="1"/>
</dbReference>
<protein>
    <submittedName>
        <fullName evidence="3">Glycosyltransferase</fullName>
    </submittedName>
</protein>
<keyword evidence="4" id="KW-1185">Reference proteome</keyword>
<organism evidence="3 4">
    <name type="scientific">Symbiopectobacterium purcellii</name>
    <dbReference type="NCBI Taxonomy" id="2871826"/>
    <lineage>
        <taxon>Bacteria</taxon>
        <taxon>Pseudomonadati</taxon>
        <taxon>Pseudomonadota</taxon>
        <taxon>Gammaproteobacteria</taxon>
        <taxon>Enterobacterales</taxon>
        <taxon>Enterobacteriaceae</taxon>
    </lineage>
</organism>
<evidence type="ECO:0000259" key="2">
    <source>
        <dbReference type="Pfam" id="PF13439"/>
    </source>
</evidence>
<reference evidence="3 4" key="1">
    <citation type="submission" date="2021-08" db="EMBL/GenBank/DDBJ databases">
        <title>Culture and genomic analysis of Symbiopectobacterium purcellii sp. nov. gen. nov., isolated from the leafhopper Empoasca decipiens.</title>
        <authorList>
            <person name="Nadal-Jimenez P."/>
            <person name="Siozios S."/>
            <person name="Halliday N."/>
            <person name="Camara M."/>
            <person name="Hurst G.D.D."/>
        </authorList>
    </citation>
    <scope>NUCLEOTIDE SEQUENCE [LARGE SCALE GENOMIC DNA]</scope>
    <source>
        <strain evidence="3 4">SyEd1</strain>
    </source>
</reference>
<accession>A0ABX9APU1</accession>
<dbReference type="Gene3D" id="3.40.50.2000">
    <property type="entry name" value="Glycogen Phosphorylase B"/>
    <property type="match status" value="2"/>
</dbReference>
<dbReference type="Pfam" id="PF13439">
    <property type="entry name" value="Glyco_transf_4"/>
    <property type="match status" value="1"/>
</dbReference>
<dbReference type="Pfam" id="PF00534">
    <property type="entry name" value="Glycos_transf_1"/>
    <property type="match status" value="1"/>
</dbReference>
<evidence type="ECO:0000313" key="3">
    <source>
        <dbReference type="EMBL" id="QZN97073.1"/>
    </source>
</evidence>
<feature type="domain" description="Glycosyltransferase subfamily 4-like N-terminal" evidence="2">
    <location>
        <begin position="13"/>
        <end position="175"/>
    </location>
</feature>